<dbReference type="Proteomes" id="UP001268683">
    <property type="component" value="Chromosome"/>
</dbReference>
<dbReference type="Gene3D" id="3.40.50.1110">
    <property type="entry name" value="SGNH hydrolase"/>
    <property type="match status" value="1"/>
</dbReference>
<sequence>MYLSRLSSLYSRLIAVWFIFMANSAVFAVNSEDRPFRVLALGDSLTAGYGLPAGDGFVDQMSQWINAQNLGYKITIMNAGVSGDTTTGGRSRLGWSLAGFGPEGPDLVIVALGGNDGLRGVNPKVTRRNIKAILEDLSGKGIDVFLVGMQAPPNLGPDYAQEFNAIYPELSEEYGASLYPFFLEGVAAVQSLNQPDGIHPNKEGVAIIIEKMGPYLKKVIEGQE</sequence>
<dbReference type="KEGG" id="tmk:QGN29_03175"/>
<dbReference type="RefSeq" id="WP_310799224.1">
    <property type="nucleotide sequence ID" value="NZ_CP123872.1"/>
</dbReference>
<organism evidence="2 3">
    <name type="scientific">Temperatibacter marinus</name>
    <dbReference type="NCBI Taxonomy" id="1456591"/>
    <lineage>
        <taxon>Bacteria</taxon>
        <taxon>Pseudomonadati</taxon>
        <taxon>Pseudomonadota</taxon>
        <taxon>Alphaproteobacteria</taxon>
        <taxon>Kordiimonadales</taxon>
        <taxon>Temperatibacteraceae</taxon>
        <taxon>Temperatibacter</taxon>
    </lineage>
</organism>
<protein>
    <submittedName>
        <fullName evidence="2">Arylesterase</fullName>
    </submittedName>
</protein>
<dbReference type="CDD" id="cd01822">
    <property type="entry name" value="Lysophospholipase_L1_like"/>
    <property type="match status" value="1"/>
</dbReference>
<reference evidence="2" key="1">
    <citation type="submission" date="2023-04" db="EMBL/GenBank/DDBJ databases">
        <title>Complete genome sequence of Temperatibacter marinus.</title>
        <authorList>
            <person name="Rong J.-C."/>
            <person name="Yi M.-L."/>
            <person name="Zhao Q."/>
        </authorList>
    </citation>
    <scope>NUCLEOTIDE SEQUENCE</scope>
    <source>
        <strain evidence="2">NBRC 110045</strain>
    </source>
</reference>
<feature type="domain" description="SGNH hydrolase-type esterase" evidence="1">
    <location>
        <begin position="40"/>
        <end position="206"/>
    </location>
</feature>
<dbReference type="PANTHER" id="PTHR30383:SF24">
    <property type="entry name" value="THIOESTERASE 1_PROTEASE 1_LYSOPHOSPHOLIPASE L1"/>
    <property type="match status" value="1"/>
</dbReference>
<dbReference type="AlphaFoldDB" id="A0AA52EJV9"/>
<dbReference type="PANTHER" id="PTHR30383">
    <property type="entry name" value="THIOESTERASE 1/PROTEASE 1/LYSOPHOSPHOLIPASE L1"/>
    <property type="match status" value="1"/>
</dbReference>
<dbReference type="InterPro" id="IPR013830">
    <property type="entry name" value="SGNH_hydro"/>
</dbReference>
<dbReference type="GO" id="GO:0004622">
    <property type="term" value="F:phosphatidylcholine lysophospholipase activity"/>
    <property type="evidence" value="ECO:0007669"/>
    <property type="project" value="TreeGrafter"/>
</dbReference>
<dbReference type="InterPro" id="IPR051532">
    <property type="entry name" value="Ester_Hydrolysis_Enzymes"/>
</dbReference>
<gene>
    <name evidence="2" type="ORF">QGN29_03175</name>
</gene>
<proteinExistence type="predicted"/>
<dbReference type="EMBL" id="CP123872">
    <property type="protein sequence ID" value="WND03371.1"/>
    <property type="molecule type" value="Genomic_DNA"/>
</dbReference>
<keyword evidence="3" id="KW-1185">Reference proteome</keyword>
<dbReference type="Pfam" id="PF13472">
    <property type="entry name" value="Lipase_GDSL_2"/>
    <property type="match status" value="1"/>
</dbReference>
<accession>A0AA52EJV9</accession>
<evidence type="ECO:0000313" key="2">
    <source>
        <dbReference type="EMBL" id="WND03371.1"/>
    </source>
</evidence>
<dbReference type="SUPFAM" id="SSF52266">
    <property type="entry name" value="SGNH hydrolase"/>
    <property type="match status" value="1"/>
</dbReference>
<dbReference type="InterPro" id="IPR036514">
    <property type="entry name" value="SGNH_hydro_sf"/>
</dbReference>
<name>A0AA52EJV9_9PROT</name>
<evidence type="ECO:0000313" key="3">
    <source>
        <dbReference type="Proteomes" id="UP001268683"/>
    </source>
</evidence>
<evidence type="ECO:0000259" key="1">
    <source>
        <dbReference type="Pfam" id="PF13472"/>
    </source>
</evidence>